<dbReference type="RefSeq" id="WP_115154335.1">
    <property type="nucleotide sequence ID" value="NZ_DBFWLE010000019.1"/>
</dbReference>
<dbReference type="PANTHER" id="PTHR43404:SF2">
    <property type="entry name" value="LIPOPOLYSACCHARIDE CHOLINEPHOSPHOTRANSFERASE LICD"/>
    <property type="match status" value="1"/>
</dbReference>
<sequence length="275" mass="32107">MRKIETEELKKIEQEILDNFVKVCNENGLTYFISGGSLIGALRHKGFIPWDDDIDVIMPRKDYEKLFEILPLGGRYEIRDIRNTQNYPFPFANFNDTRTFKKELKLRKKYGKCLCVNIDVFPIDNVPESQEEIERLYRSIGRMGTKLQCATYKFGKGQSPFKTIRKNLGILYYRILELLGISSVEKVVKEFIEVGTQYNDTESTKCGVTLIAHYGSKEVNVKADYLPAVKVTFESKEYYAPKCYDTYLTNLYGNYMSMPPKEFQKTHHTSDCYWK</sequence>
<dbReference type="InterPro" id="IPR007074">
    <property type="entry name" value="LicD/FKTN/FKRP_NTP_transf"/>
</dbReference>
<evidence type="ECO:0000313" key="2">
    <source>
        <dbReference type="EMBL" id="SUB96679.1"/>
    </source>
</evidence>
<dbReference type="PANTHER" id="PTHR43404">
    <property type="entry name" value="LIPOPOLYSACCHARIDE CHOLINEPHOSPHOTRANSFERASE LICD"/>
    <property type="match status" value="1"/>
</dbReference>
<gene>
    <name evidence="2" type="ORF">NCTC13063_02450</name>
</gene>
<feature type="domain" description="LicD/FKTN/FKRP nucleotidyltransferase" evidence="1">
    <location>
        <begin position="24"/>
        <end position="253"/>
    </location>
</feature>
<comment type="caution">
    <text evidence="2">The sequence shown here is derived from an EMBL/GenBank/DDBJ whole genome shotgun (WGS) entry which is preliminary data.</text>
</comment>
<dbReference type="EMBL" id="UGTJ01000002">
    <property type="protein sequence ID" value="SUB96679.1"/>
    <property type="molecule type" value="Genomic_DNA"/>
</dbReference>
<name>A0AAQ1UNI2_9BACT</name>
<accession>A0AAQ1UNI2</accession>
<protein>
    <submittedName>
        <fullName evidence="2">LPS biosynthesis protein</fullName>
    </submittedName>
</protein>
<organism evidence="2 3">
    <name type="scientific">Segatella buccae</name>
    <dbReference type="NCBI Taxonomy" id="28126"/>
    <lineage>
        <taxon>Bacteria</taxon>
        <taxon>Pseudomonadati</taxon>
        <taxon>Bacteroidota</taxon>
        <taxon>Bacteroidia</taxon>
        <taxon>Bacteroidales</taxon>
        <taxon>Prevotellaceae</taxon>
        <taxon>Segatella</taxon>
    </lineage>
</organism>
<proteinExistence type="predicted"/>
<dbReference type="InterPro" id="IPR052942">
    <property type="entry name" value="LPS_cholinephosphotransferase"/>
</dbReference>
<reference evidence="2 3" key="1">
    <citation type="submission" date="2018-06" db="EMBL/GenBank/DDBJ databases">
        <authorList>
            <consortium name="Pathogen Informatics"/>
            <person name="Doyle S."/>
        </authorList>
    </citation>
    <scope>NUCLEOTIDE SEQUENCE [LARGE SCALE GENOMIC DNA]</scope>
    <source>
        <strain evidence="2 3">NCTC13063</strain>
    </source>
</reference>
<dbReference type="AlphaFoldDB" id="A0AAQ1UNI2"/>
<dbReference type="Pfam" id="PF04991">
    <property type="entry name" value="LicD"/>
    <property type="match status" value="1"/>
</dbReference>
<evidence type="ECO:0000259" key="1">
    <source>
        <dbReference type="Pfam" id="PF04991"/>
    </source>
</evidence>
<evidence type="ECO:0000313" key="3">
    <source>
        <dbReference type="Proteomes" id="UP000255283"/>
    </source>
</evidence>
<dbReference type="Proteomes" id="UP000255283">
    <property type="component" value="Unassembled WGS sequence"/>
</dbReference>
<dbReference type="GO" id="GO:0009100">
    <property type="term" value="P:glycoprotein metabolic process"/>
    <property type="evidence" value="ECO:0007669"/>
    <property type="project" value="UniProtKB-ARBA"/>
</dbReference>